<dbReference type="CDD" id="cd01949">
    <property type="entry name" value="GGDEF"/>
    <property type="match status" value="1"/>
</dbReference>
<organism evidence="3 4">
    <name type="scientific">Candidatus Thalassospirochaeta sargassi</name>
    <dbReference type="NCBI Taxonomy" id="3119039"/>
    <lineage>
        <taxon>Bacteria</taxon>
        <taxon>Pseudomonadati</taxon>
        <taxon>Spirochaetota</taxon>
        <taxon>Spirochaetia</taxon>
        <taxon>Spirochaetales</taxon>
        <taxon>Spirochaetaceae</taxon>
        <taxon>Candidatus Thalassospirochaeta</taxon>
    </lineage>
</organism>
<dbReference type="SUPFAM" id="SSF55073">
    <property type="entry name" value="Nucleotide cyclase"/>
    <property type="match status" value="1"/>
</dbReference>
<dbReference type="PANTHER" id="PTHR44757:SF2">
    <property type="entry name" value="BIOFILM ARCHITECTURE MAINTENANCE PROTEIN MBAA"/>
    <property type="match status" value="1"/>
</dbReference>
<dbReference type="InterPro" id="IPR000160">
    <property type="entry name" value="GGDEF_dom"/>
</dbReference>
<dbReference type="EMBL" id="JAQQAL010000023">
    <property type="protein sequence ID" value="MDC7227220.1"/>
    <property type="molecule type" value="Genomic_DNA"/>
</dbReference>
<dbReference type="SUPFAM" id="SSF55785">
    <property type="entry name" value="PYP-like sensor domain (PAS domain)"/>
    <property type="match status" value="1"/>
</dbReference>
<feature type="domain" description="EAL" evidence="1">
    <location>
        <begin position="300"/>
        <end position="552"/>
    </location>
</feature>
<dbReference type="InterPro" id="IPR013656">
    <property type="entry name" value="PAS_4"/>
</dbReference>
<name>A0AAJ1IHA4_9SPIO</name>
<dbReference type="SMART" id="SM00267">
    <property type="entry name" value="GGDEF"/>
    <property type="match status" value="1"/>
</dbReference>
<dbReference type="InterPro" id="IPR000014">
    <property type="entry name" value="PAS"/>
</dbReference>
<gene>
    <name evidence="3" type="ORF">PQJ61_10705</name>
</gene>
<dbReference type="InterPro" id="IPR001633">
    <property type="entry name" value="EAL_dom"/>
</dbReference>
<reference evidence="3 4" key="1">
    <citation type="submission" date="2022-12" db="EMBL/GenBank/DDBJ databases">
        <title>Metagenome assembled genome from gulf of manar.</title>
        <authorList>
            <person name="Kohli P."/>
            <person name="Pk S."/>
            <person name="Venkata Ramana C."/>
            <person name="Sasikala C."/>
        </authorList>
    </citation>
    <scope>NUCLEOTIDE SEQUENCE [LARGE SCALE GENOMIC DNA]</scope>
    <source>
        <strain evidence="3">JB008</strain>
    </source>
</reference>
<dbReference type="Proteomes" id="UP001221217">
    <property type="component" value="Unassembled WGS sequence"/>
</dbReference>
<evidence type="ECO:0000313" key="4">
    <source>
        <dbReference type="Proteomes" id="UP001221217"/>
    </source>
</evidence>
<dbReference type="SMART" id="SM00052">
    <property type="entry name" value="EAL"/>
    <property type="match status" value="1"/>
</dbReference>
<dbReference type="Gene3D" id="3.20.20.450">
    <property type="entry name" value="EAL domain"/>
    <property type="match status" value="1"/>
</dbReference>
<sequence length="556" mass="64133">MADKYKYIVDTSKDFITLINRNYIYEVVNSSYERMIHKPHDEIMNHSVSHVWGEETFRNKIKSYLDKCLSGQEVHYIDTFKFGLENRYMHVSYYPYRENGDGVTHALVFTHDITKLGKIESRLINYEFRDPLTGLFNRKSLDIILDMELEKAKRTETDNLRALLFIDILNYKEISKKFGYEIGNILLENTGLRIKEGLRDSDFTFSYVNSELVVFLTVIASRIDAARVAEKLYNSITYPYQHQQYSIKLKAAIGIAVFPDDCNGKNELLKKAVSASEEAVRAGRSFMYYDSRLHTESIKRLNIEAELTAAFHNQELELYYQPIVGCRGNILGAEALIRWNHKSKGLVSPIEFIPVAEDTGLIEEIGKWVIFSASRQLAEWVTQYDIYVSLNLCAREFSNEELVEITKNALQQADNLNPAHLKLEITESEGIRHPEKFIKRIEMLKNMGIEIYIDDFGTGQSSLEYLKNIPADVLKIDKIFIDNIHKNNSDREFLEAMVSLVKTRGKKIITEGISCSEQADIVKSLDCERMQGFYFSRPLPAVEFEALLKSDMNLPL</sequence>
<dbReference type="Pfam" id="PF08448">
    <property type="entry name" value="PAS_4"/>
    <property type="match status" value="1"/>
</dbReference>
<dbReference type="Gene3D" id="3.30.70.270">
    <property type="match status" value="1"/>
</dbReference>
<feature type="domain" description="GGDEF" evidence="2">
    <location>
        <begin position="159"/>
        <end position="292"/>
    </location>
</feature>
<evidence type="ECO:0000259" key="2">
    <source>
        <dbReference type="PROSITE" id="PS50887"/>
    </source>
</evidence>
<dbReference type="NCBIfam" id="TIGR00254">
    <property type="entry name" value="GGDEF"/>
    <property type="match status" value="1"/>
</dbReference>
<accession>A0AAJ1IHA4</accession>
<dbReference type="Pfam" id="PF00990">
    <property type="entry name" value="GGDEF"/>
    <property type="match status" value="1"/>
</dbReference>
<comment type="caution">
    <text evidence="3">The sequence shown here is derived from an EMBL/GenBank/DDBJ whole genome shotgun (WGS) entry which is preliminary data.</text>
</comment>
<dbReference type="AlphaFoldDB" id="A0AAJ1IHA4"/>
<dbReference type="SUPFAM" id="SSF141868">
    <property type="entry name" value="EAL domain-like"/>
    <property type="match status" value="1"/>
</dbReference>
<dbReference type="PANTHER" id="PTHR44757">
    <property type="entry name" value="DIGUANYLATE CYCLASE DGCP"/>
    <property type="match status" value="1"/>
</dbReference>
<dbReference type="PROSITE" id="PS50887">
    <property type="entry name" value="GGDEF"/>
    <property type="match status" value="1"/>
</dbReference>
<dbReference type="PROSITE" id="PS50883">
    <property type="entry name" value="EAL"/>
    <property type="match status" value="1"/>
</dbReference>
<dbReference type="InterPro" id="IPR035965">
    <property type="entry name" value="PAS-like_dom_sf"/>
</dbReference>
<dbReference type="InterPro" id="IPR052155">
    <property type="entry name" value="Biofilm_reg_signaling"/>
</dbReference>
<dbReference type="CDD" id="cd01948">
    <property type="entry name" value="EAL"/>
    <property type="match status" value="1"/>
</dbReference>
<dbReference type="Gene3D" id="3.30.450.20">
    <property type="entry name" value="PAS domain"/>
    <property type="match status" value="1"/>
</dbReference>
<proteinExistence type="predicted"/>
<dbReference type="InterPro" id="IPR043128">
    <property type="entry name" value="Rev_trsase/Diguanyl_cyclase"/>
</dbReference>
<dbReference type="InterPro" id="IPR035919">
    <property type="entry name" value="EAL_sf"/>
</dbReference>
<protein>
    <submittedName>
        <fullName evidence="3">EAL domain-containing protein</fullName>
    </submittedName>
</protein>
<dbReference type="InterPro" id="IPR029787">
    <property type="entry name" value="Nucleotide_cyclase"/>
</dbReference>
<evidence type="ECO:0000313" key="3">
    <source>
        <dbReference type="EMBL" id="MDC7227220.1"/>
    </source>
</evidence>
<evidence type="ECO:0000259" key="1">
    <source>
        <dbReference type="PROSITE" id="PS50883"/>
    </source>
</evidence>
<dbReference type="NCBIfam" id="TIGR00229">
    <property type="entry name" value="sensory_box"/>
    <property type="match status" value="1"/>
</dbReference>
<dbReference type="Pfam" id="PF00563">
    <property type="entry name" value="EAL"/>
    <property type="match status" value="1"/>
</dbReference>